<dbReference type="InterPro" id="IPR036378">
    <property type="entry name" value="FAS1_dom_sf"/>
</dbReference>
<evidence type="ECO:0000256" key="2">
    <source>
        <dbReference type="SAM" id="SignalP"/>
    </source>
</evidence>
<dbReference type="SUPFAM" id="SSF82153">
    <property type="entry name" value="FAS1 domain"/>
    <property type="match status" value="1"/>
</dbReference>
<keyword evidence="1" id="KW-0812">Transmembrane</keyword>
<gene>
    <name evidence="4" type="ORF">SAMN02746064_01919</name>
</gene>
<keyword evidence="2" id="KW-0732">Signal</keyword>
<dbReference type="Pfam" id="PF02469">
    <property type="entry name" value="Fasciclin"/>
    <property type="match status" value="1"/>
</dbReference>
<keyword evidence="1" id="KW-0472">Membrane</keyword>
<protein>
    <submittedName>
        <fullName evidence="4">Uncaracterized surface protein containing fasciclin (FAS1) repeats</fullName>
    </submittedName>
</protein>
<proteinExistence type="predicted"/>
<evidence type="ECO:0000259" key="3">
    <source>
        <dbReference type="PROSITE" id="PS50213"/>
    </source>
</evidence>
<dbReference type="Gene3D" id="2.30.180.10">
    <property type="entry name" value="FAS1 domain"/>
    <property type="match status" value="1"/>
</dbReference>
<dbReference type="Proteomes" id="UP000184251">
    <property type="component" value="Unassembled WGS sequence"/>
</dbReference>
<reference evidence="4 5" key="1">
    <citation type="submission" date="2016-11" db="EMBL/GenBank/DDBJ databases">
        <authorList>
            <person name="Jaros S."/>
            <person name="Januszkiewicz K."/>
            <person name="Wedrychowicz H."/>
        </authorList>
    </citation>
    <scope>NUCLEOTIDE SEQUENCE [LARGE SCALE GENOMIC DNA]</scope>
    <source>
        <strain evidence="4 5">DSM 14828</strain>
    </source>
</reference>
<dbReference type="RefSeq" id="WP_073271429.1">
    <property type="nucleotide sequence ID" value="NZ_FQTU01000015.1"/>
</dbReference>
<evidence type="ECO:0000256" key="1">
    <source>
        <dbReference type="SAM" id="Phobius"/>
    </source>
</evidence>
<feature type="chain" id="PRO_5012138098" evidence="2">
    <location>
        <begin position="24"/>
        <end position="210"/>
    </location>
</feature>
<organism evidence="4 5">
    <name type="scientific">Alkalibacter saccharofermentans DSM 14828</name>
    <dbReference type="NCBI Taxonomy" id="1120975"/>
    <lineage>
        <taxon>Bacteria</taxon>
        <taxon>Bacillati</taxon>
        <taxon>Bacillota</taxon>
        <taxon>Clostridia</taxon>
        <taxon>Eubacteriales</taxon>
        <taxon>Eubacteriaceae</taxon>
        <taxon>Alkalibacter</taxon>
    </lineage>
</organism>
<dbReference type="PANTHER" id="PTHR10900">
    <property type="entry name" value="PERIOSTIN-RELATED"/>
    <property type="match status" value="1"/>
</dbReference>
<feature type="signal peptide" evidence="2">
    <location>
        <begin position="1"/>
        <end position="23"/>
    </location>
</feature>
<accession>A0A1M4Z2S9</accession>
<name>A0A1M4Z2S9_9FIRM</name>
<sequence>MKRKVIAVLMILLLVAFSSTAFAADETIVEIAAGNEDFSTLVAALQKAELVDTLSGEGPFTVFAPTNDAFAKLLNELGIEAEDLLNHPQLSDVLLYHVVSGSVMSTDLEEGMTPETLLGETIEVSLTDGVKINDSTVTTADVEATNGVIHIIDTVLVPDSFVLEVEEDAEEDAEEETTVPQTGDIGALPYLLTAALGATGIVAFRKKSKK</sequence>
<dbReference type="OrthoDB" id="9800666at2"/>
<dbReference type="AlphaFoldDB" id="A0A1M4Z2S9"/>
<dbReference type="InterPro" id="IPR000782">
    <property type="entry name" value="FAS1_domain"/>
</dbReference>
<dbReference type="InterPro" id="IPR050904">
    <property type="entry name" value="Adhesion/Biosynth-related"/>
</dbReference>
<evidence type="ECO:0000313" key="4">
    <source>
        <dbReference type="EMBL" id="SHF12042.1"/>
    </source>
</evidence>
<keyword evidence="5" id="KW-1185">Reference proteome</keyword>
<dbReference type="FunFam" id="2.30.180.10:FF:000032">
    <property type="entry name" value="Fasciclin domain-containing protein, putative"/>
    <property type="match status" value="1"/>
</dbReference>
<dbReference type="EMBL" id="FQTU01000015">
    <property type="protein sequence ID" value="SHF12042.1"/>
    <property type="molecule type" value="Genomic_DNA"/>
</dbReference>
<keyword evidence="1" id="KW-1133">Transmembrane helix</keyword>
<dbReference type="GO" id="GO:0005615">
    <property type="term" value="C:extracellular space"/>
    <property type="evidence" value="ECO:0007669"/>
    <property type="project" value="TreeGrafter"/>
</dbReference>
<dbReference type="PROSITE" id="PS50213">
    <property type="entry name" value="FAS1"/>
    <property type="match status" value="1"/>
</dbReference>
<feature type="domain" description="FAS1" evidence="3">
    <location>
        <begin position="25"/>
        <end position="156"/>
    </location>
</feature>
<dbReference type="SMART" id="SM00554">
    <property type="entry name" value="FAS1"/>
    <property type="match status" value="1"/>
</dbReference>
<dbReference type="STRING" id="1120975.SAMN02746064_01919"/>
<feature type="transmembrane region" description="Helical" evidence="1">
    <location>
        <begin position="187"/>
        <end position="204"/>
    </location>
</feature>
<evidence type="ECO:0000313" key="5">
    <source>
        <dbReference type="Proteomes" id="UP000184251"/>
    </source>
</evidence>
<dbReference type="PANTHER" id="PTHR10900:SF77">
    <property type="entry name" value="FI19380P1"/>
    <property type="match status" value="1"/>
</dbReference>